<dbReference type="OrthoDB" id="2352933at2"/>
<dbReference type="SUPFAM" id="SSF50814">
    <property type="entry name" value="Lipocalins"/>
    <property type="match status" value="1"/>
</dbReference>
<dbReference type="EMBL" id="CP022572">
    <property type="protein sequence ID" value="AZU65163.1"/>
    <property type="molecule type" value="Genomic_DNA"/>
</dbReference>
<evidence type="ECO:0000313" key="2">
    <source>
        <dbReference type="Proteomes" id="UP000282892"/>
    </source>
</evidence>
<keyword evidence="2" id="KW-1185">Reference proteome</keyword>
<dbReference type="InterPro" id="IPR012674">
    <property type="entry name" value="Calycin"/>
</dbReference>
<accession>A0A3Q9QYF9</accession>
<name>A0A3Q9QYF9_9BACI</name>
<gene>
    <name evidence="1" type="ORF">CHR53_27250</name>
</gene>
<protein>
    <recommendedName>
        <fullName evidence="3">DUF1934 domain-containing protein</fullName>
    </recommendedName>
</protein>
<dbReference type="KEGG" id="nmk:CHR53_27250"/>
<dbReference type="Proteomes" id="UP000282892">
    <property type="component" value="Chromosome"/>
</dbReference>
<dbReference type="InterPro" id="IPR015231">
    <property type="entry name" value="DUF1934"/>
</dbReference>
<proteinExistence type="predicted"/>
<dbReference type="Pfam" id="PF09148">
    <property type="entry name" value="DUF1934"/>
    <property type="match status" value="1"/>
</dbReference>
<evidence type="ECO:0008006" key="3">
    <source>
        <dbReference type="Google" id="ProtNLM"/>
    </source>
</evidence>
<evidence type="ECO:0000313" key="1">
    <source>
        <dbReference type="EMBL" id="AZU65163.1"/>
    </source>
</evidence>
<organism evidence="1 2">
    <name type="scientific">Neobacillus mesonae</name>
    <dbReference type="NCBI Taxonomy" id="1193713"/>
    <lineage>
        <taxon>Bacteria</taxon>
        <taxon>Bacillati</taxon>
        <taxon>Bacillota</taxon>
        <taxon>Bacilli</taxon>
        <taxon>Bacillales</taxon>
        <taxon>Bacillaceae</taxon>
        <taxon>Neobacillus</taxon>
    </lineage>
</organism>
<dbReference type="AlphaFoldDB" id="A0A3Q9QYF9"/>
<dbReference type="Gene3D" id="2.40.128.20">
    <property type="match status" value="1"/>
</dbReference>
<reference evidence="1 2" key="1">
    <citation type="submission" date="2017-07" db="EMBL/GenBank/DDBJ databases">
        <title>The complete genome sequence of Bacillus mesonae strain H20-5, an efficient strain improving plant abiotic stress resistance.</title>
        <authorList>
            <person name="Kim S.Y."/>
            <person name="Song H."/>
            <person name="Sang M.K."/>
            <person name="Weon H.-Y."/>
            <person name="Song J."/>
        </authorList>
    </citation>
    <scope>NUCLEOTIDE SEQUENCE [LARGE SCALE GENOMIC DNA]</scope>
    <source>
        <strain evidence="1 2">H20-5</strain>
    </source>
</reference>
<dbReference type="STRING" id="1193713.GCA_001636315_02364"/>
<sequence>MELIVFGRYFQKENASYLQYEEVLEEVGAVRTIVKVSEGEMLILRSGAIKMRLPFQLQQKLTGSYEMPFGVFETATLARKMEFVPSQEHGHAVGQIEIVYDFEMQGSHAGTYHLQIHFQPDHM</sequence>